<dbReference type="EMBL" id="UOEN01000102">
    <property type="protein sequence ID" value="VAW12450.1"/>
    <property type="molecule type" value="Genomic_DNA"/>
</dbReference>
<evidence type="ECO:0000313" key="1">
    <source>
        <dbReference type="EMBL" id="VAW12450.1"/>
    </source>
</evidence>
<protein>
    <submittedName>
        <fullName evidence="1">Uncharacterized protein</fullName>
    </submittedName>
</protein>
<organism evidence="1">
    <name type="scientific">hydrothermal vent metagenome</name>
    <dbReference type="NCBI Taxonomy" id="652676"/>
    <lineage>
        <taxon>unclassified sequences</taxon>
        <taxon>metagenomes</taxon>
        <taxon>ecological metagenomes</taxon>
    </lineage>
</organism>
<name>A0A3B0T6G5_9ZZZZ</name>
<proteinExistence type="predicted"/>
<dbReference type="AlphaFoldDB" id="A0A3B0T6G5"/>
<reference evidence="1" key="1">
    <citation type="submission" date="2018-06" db="EMBL/GenBank/DDBJ databases">
        <authorList>
            <person name="Zhirakovskaya E."/>
        </authorList>
    </citation>
    <scope>NUCLEOTIDE SEQUENCE</scope>
</reference>
<sequence length="23" mass="2722">MSKYSIPEYQKQKPLIQMAPLLD</sequence>
<gene>
    <name evidence="1" type="ORF">MNBD_BACTEROID05-972</name>
</gene>
<feature type="non-terminal residue" evidence="1">
    <location>
        <position position="23"/>
    </location>
</feature>
<accession>A0A3B0T6G5</accession>